<name>A0A645FGN2_9ZZZZ</name>
<reference evidence="1" key="1">
    <citation type="submission" date="2019-08" db="EMBL/GenBank/DDBJ databases">
        <authorList>
            <person name="Kucharzyk K."/>
            <person name="Murdoch R.W."/>
            <person name="Higgins S."/>
            <person name="Loffler F."/>
        </authorList>
    </citation>
    <scope>NUCLEOTIDE SEQUENCE</scope>
</reference>
<dbReference type="EMBL" id="VSSQ01060066">
    <property type="protein sequence ID" value="MPN13565.1"/>
    <property type="molecule type" value="Genomic_DNA"/>
</dbReference>
<gene>
    <name evidence="1" type="ORF">SDC9_160887</name>
</gene>
<organism evidence="1">
    <name type="scientific">bioreactor metagenome</name>
    <dbReference type="NCBI Taxonomy" id="1076179"/>
    <lineage>
        <taxon>unclassified sequences</taxon>
        <taxon>metagenomes</taxon>
        <taxon>ecological metagenomes</taxon>
    </lineage>
</organism>
<comment type="caution">
    <text evidence="1">The sequence shown here is derived from an EMBL/GenBank/DDBJ whole genome shotgun (WGS) entry which is preliminary data.</text>
</comment>
<protein>
    <submittedName>
        <fullName evidence="1">Uncharacterized protein</fullName>
    </submittedName>
</protein>
<accession>A0A645FGN2</accession>
<sequence length="90" mass="10830">MVYEYDYYAKELEKYPAMYSTIENSNNVFNLVKIDIFKNEVTLFSRNEKKYSNLKYDELEQLLKNSKVIQPEIIDSRNIIDDDVIIDDEF</sequence>
<dbReference type="AlphaFoldDB" id="A0A645FGN2"/>
<evidence type="ECO:0000313" key="1">
    <source>
        <dbReference type="EMBL" id="MPN13565.1"/>
    </source>
</evidence>
<proteinExistence type="predicted"/>